<dbReference type="OrthoDB" id="416119at2759"/>
<keyword evidence="2" id="KW-1185">Reference proteome</keyword>
<evidence type="ECO:0000313" key="1">
    <source>
        <dbReference type="EMBL" id="TRZ18640.1"/>
    </source>
</evidence>
<sequence>MPVALLFDAAICNCTYPKEWGLLILQYFLNTEYEYEYEYDFATIIISFDETAPWMDEGRVVDIVYLEFRKAFDTVLMGFRQDPHGQTQKVWTGVDSKVG</sequence>
<accession>A0A8K1GJD0</accession>
<dbReference type="EMBL" id="SWJQ01000215">
    <property type="protein sequence ID" value="TRZ18640.1"/>
    <property type="molecule type" value="Genomic_DNA"/>
</dbReference>
<gene>
    <name evidence="1" type="ORF">HGM15179_008461</name>
</gene>
<dbReference type="AlphaFoldDB" id="A0A8K1GJD0"/>
<name>A0A8K1GJD0_9PASS</name>
<reference evidence="1" key="1">
    <citation type="submission" date="2019-04" db="EMBL/GenBank/DDBJ databases">
        <title>Genome assembly of Zosterops borbonicus 15179.</title>
        <authorList>
            <person name="Leroy T."/>
            <person name="Anselmetti Y."/>
            <person name="Tilak M.-K."/>
            <person name="Nabholz B."/>
        </authorList>
    </citation>
    <scope>NUCLEOTIDE SEQUENCE</scope>
    <source>
        <strain evidence="1">HGM_15179</strain>
        <tissue evidence="1">Muscle</tissue>
    </source>
</reference>
<dbReference type="Proteomes" id="UP000796761">
    <property type="component" value="Unassembled WGS sequence"/>
</dbReference>
<evidence type="ECO:0000313" key="2">
    <source>
        <dbReference type="Proteomes" id="UP000796761"/>
    </source>
</evidence>
<comment type="caution">
    <text evidence="1">The sequence shown here is derived from an EMBL/GenBank/DDBJ whole genome shotgun (WGS) entry which is preliminary data.</text>
</comment>
<proteinExistence type="predicted"/>
<organism evidence="1 2">
    <name type="scientific">Zosterops borbonicus</name>
    <dbReference type="NCBI Taxonomy" id="364589"/>
    <lineage>
        <taxon>Eukaryota</taxon>
        <taxon>Metazoa</taxon>
        <taxon>Chordata</taxon>
        <taxon>Craniata</taxon>
        <taxon>Vertebrata</taxon>
        <taxon>Euteleostomi</taxon>
        <taxon>Archelosauria</taxon>
        <taxon>Archosauria</taxon>
        <taxon>Dinosauria</taxon>
        <taxon>Saurischia</taxon>
        <taxon>Theropoda</taxon>
        <taxon>Coelurosauria</taxon>
        <taxon>Aves</taxon>
        <taxon>Neognathae</taxon>
        <taxon>Neoaves</taxon>
        <taxon>Telluraves</taxon>
        <taxon>Australaves</taxon>
        <taxon>Passeriformes</taxon>
        <taxon>Sylvioidea</taxon>
        <taxon>Zosteropidae</taxon>
        <taxon>Zosterops</taxon>
    </lineage>
</organism>
<protein>
    <submittedName>
        <fullName evidence="1">Uncharacterized protein</fullName>
    </submittedName>
</protein>